<dbReference type="AlphaFoldDB" id="A0A6J8BFI2"/>
<dbReference type="Pfam" id="PF18701">
    <property type="entry name" value="DUF5641"/>
    <property type="match status" value="1"/>
</dbReference>
<dbReference type="PANTHER" id="PTHR47331:SF5">
    <property type="entry name" value="RIBONUCLEASE H"/>
    <property type="match status" value="1"/>
</dbReference>
<reference evidence="2 3" key="1">
    <citation type="submission" date="2020-06" db="EMBL/GenBank/DDBJ databases">
        <authorList>
            <person name="Li R."/>
            <person name="Bekaert M."/>
        </authorList>
    </citation>
    <scope>NUCLEOTIDE SEQUENCE [LARGE SCALE GENOMIC DNA]</scope>
    <source>
        <strain evidence="3">wild</strain>
    </source>
</reference>
<evidence type="ECO:0000313" key="3">
    <source>
        <dbReference type="Proteomes" id="UP000507470"/>
    </source>
</evidence>
<dbReference type="EMBL" id="CACVKT020003176">
    <property type="protein sequence ID" value="CAC5382020.1"/>
    <property type="molecule type" value="Genomic_DNA"/>
</dbReference>
<keyword evidence="3" id="KW-1185">Reference proteome</keyword>
<evidence type="ECO:0000313" key="2">
    <source>
        <dbReference type="EMBL" id="CAC5382020.1"/>
    </source>
</evidence>
<accession>A0A6J8BFI2</accession>
<protein>
    <recommendedName>
        <fullName evidence="1">DUF5641 domain-containing protein</fullName>
    </recommendedName>
</protein>
<sequence length="189" mass="20964">MEFTKAADAPWENGCSEALIKSVKKSLSLAIGQSIMTFSELQTVLFEVANILNERPIGTSTSDPNEGTYLCPNDLILGRASSNVPVGNWDESDNFKNVGSSQKWHVSKRNLQVLDLVLVQDNNSFRSNWKLGQIVEAKSSRDGVTRDVTVRYKNIGPGTKYTGTQDLLIRRSAHRIVVLLPVEEQISNK</sequence>
<dbReference type="OrthoDB" id="6608729at2759"/>
<name>A0A6J8BFI2_MYTCO</name>
<dbReference type="InterPro" id="IPR040676">
    <property type="entry name" value="DUF5641"/>
</dbReference>
<evidence type="ECO:0000259" key="1">
    <source>
        <dbReference type="Pfam" id="PF18701"/>
    </source>
</evidence>
<dbReference type="PANTHER" id="PTHR47331">
    <property type="entry name" value="PHD-TYPE DOMAIN-CONTAINING PROTEIN"/>
    <property type="match status" value="1"/>
</dbReference>
<feature type="domain" description="DUF5641" evidence="1">
    <location>
        <begin position="92"/>
        <end position="154"/>
    </location>
</feature>
<dbReference type="Proteomes" id="UP000507470">
    <property type="component" value="Unassembled WGS sequence"/>
</dbReference>
<gene>
    <name evidence="2" type="ORF">MCOR_17887</name>
</gene>
<organism evidence="2 3">
    <name type="scientific">Mytilus coruscus</name>
    <name type="common">Sea mussel</name>
    <dbReference type="NCBI Taxonomy" id="42192"/>
    <lineage>
        <taxon>Eukaryota</taxon>
        <taxon>Metazoa</taxon>
        <taxon>Spiralia</taxon>
        <taxon>Lophotrochozoa</taxon>
        <taxon>Mollusca</taxon>
        <taxon>Bivalvia</taxon>
        <taxon>Autobranchia</taxon>
        <taxon>Pteriomorphia</taxon>
        <taxon>Mytilida</taxon>
        <taxon>Mytiloidea</taxon>
        <taxon>Mytilidae</taxon>
        <taxon>Mytilinae</taxon>
        <taxon>Mytilus</taxon>
    </lineage>
</organism>
<proteinExistence type="predicted"/>